<dbReference type="InterPro" id="IPR001128">
    <property type="entry name" value="Cyt_P450"/>
</dbReference>
<gene>
    <name evidence="11" type="primary">LOC100371830</name>
</gene>
<dbReference type="RefSeq" id="XP_002736511.2">
    <property type="nucleotide sequence ID" value="XM_002736465.2"/>
</dbReference>
<feature type="transmembrane region" description="Helical" evidence="8">
    <location>
        <begin position="12"/>
        <end position="31"/>
    </location>
</feature>
<evidence type="ECO:0000256" key="6">
    <source>
        <dbReference type="ARBA" id="ARBA00023033"/>
    </source>
</evidence>
<dbReference type="Gene3D" id="1.10.630.10">
    <property type="entry name" value="Cytochrome P450"/>
    <property type="match status" value="1"/>
</dbReference>
<sequence>MLLEAISCGSAMCNMLIGGLVLLVIILIWSIRRPPGMPPGPRGLPIIGSLLSITQNMHLDFLNMAKKYGDVFTIKLGSHQVVVLNNYELILEALVKKQFDFAGRPHTFTGDMFSEGGQDIALSDFGTTWKLHRKIAHQAIRDYVSGRKLERLIREDAFPLLQEILEENDGKSIHPRPLVLLLVNNIMAQFCFGQKYTLDDPEFKSIMKLVDDFVEIGGNGLVADIIPWLAYIPTKGVREIRKMTDVFLRMMYDKFYEHKKKFDKDKLHDLIDYLLNVQRQAQEDKTENIDSLNDTRLVQTVSDLFGAGIDTTTHTLDWAIMFLVHHPDVQAKVAREIDDVIGGEQFPLISDRPRMPYCDAVIHEVMRVRTVAPMSVPHKAMVDSTIGGYNIPKDTWVMINLWAVQMDKKHWDNPEEFKPERFLEKDGTLKPKQDNFMPFSAGRRVCLGESLAKPEIFLLFTSLFQRFQFSHVPGKALPQLDGTASALILRAPDYENTPFWRRRFDTVVKGVDQILNTVITPAFAQRNVPCERNTTAKRPLSPTYLYLSVHKGVSKVTGRMSNWSDEETRLQIYVWRESNIQIMMDGTSRDARVYAVIVEKVAEKGLDRTSLQCQRKIKTLRIKYRKATGHNNRSGRDSETS</sequence>
<evidence type="ECO:0000256" key="7">
    <source>
        <dbReference type="RuleBase" id="RU000461"/>
    </source>
</evidence>
<dbReference type="Pfam" id="PF13837">
    <property type="entry name" value="Myb_DNA-bind_4"/>
    <property type="match status" value="1"/>
</dbReference>
<keyword evidence="10" id="KW-1185">Reference proteome</keyword>
<keyword evidence="4 7" id="KW-0560">Oxidoreductase</keyword>
<evidence type="ECO:0000256" key="5">
    <source>
        <dbReference type="ARBA" id="ARBA00023004"/>
    </source>
</evidence>
<dbReference type="PRINTS" id="PR00385">
    <property type="entry name" value="P450"/>
</dbReference>
<feature type="domain" description="Myb/SANT-like DNA-binding" evidence="9">
    <location>
        <begin position="562"/>
        <end position="637"/>
    </location>
</feature>
<evidence type="ECO:0000256" key="2">
    <source>
        <dbReference type="ARBA" id="ARBA00022617"/>
    </source>
</evidence>
<evidence type="ECO:0000256" key="8">
    <source>
        <dbReference type="SAM" id="Phobius"/>
    </source>
</evidence>
<evidence type="ECO:0000313" key="11">
    <source>
        <dbReference type="RefSeq" id="XP_002736511.2"/>
    </source>
</evidence>
<keyword evidence="6 7" id="KW-0503">Monooxygenase</keyword>
<evidence type="ECO:0000313" key="10">
    <source>
        <dbReference type="Proteomes" id="UP000694865"/>
    </source>
</evidence>
<dbReference type="GeneID" id="100371830"/>
<organism evidence="10 11">
    <name type="scientific">Saccoglossus kowalevskii</name>
    <name type="common">Acorn worm</name>
    <dbReference type="NCBI Taxonomy" id="10224"/>
    <lineage>
        <taxon>Eukaryota</taxon>
        <taxon>Metazoa</taxon>
        <taxon>Hemichordata</taxon>
        <taxon>Enteropneusta</taxon>
        <taxon>Harrimaniidae</taxon>
        <taxon>Saccoglossus</taxon>
    </lineage>
</organism>
<evidence type="ECO:0000256" key="3">
    <source>
        <dbReference type="ARBA" id="ARBA00022723"/>
    </source>
</evidence>
<evidence type="ECO:0000256" key="1">
    <source>
        <dbReference type="ARBA" id="ARBA00010617"/>
    </source>
</evidence>
<dbReference type="CDD" id="cd11027">
    <property type="entry name" value="CYP17A1-like"/>
    <property type="match status" value="1"/>
</dbReference>
<accession>A0ABM0GSN8</accession>
<keyword evidence="8" id="KW-1133">Transmembrane helix</keyword>
<keyword evidence="2 7" id="KW-0349">Heme</keyword>
<dbReference type="InterPro" id="IPR002401">
    <property type="entry name" value="Cyt_P450_E_grp-I"/>
</dbReference>
<dbReference type="InterPro" id="IPR044822">
    <property type="entry name" value="Myb_DNA-bind_4"/>
</dbReference>
<dbReference type="PANTHER" id="PTHR24289">
    <property type="entry name" value="STEROID 17-ALPHA-HYDROXYLASE/17,20 LYASE"/>
    <property type="match status" value="1"/>
</dbReference>
<dbReference type="SUPFAM" id="SSF48264">
    <property type="entry name" value="Cytochrome P450"/>
    <property type="match status" value="1"/>
</dbReference>
<dbReference type="PANTHER" id="PTHR24289:SF20">
    <property type="entry name" value="STEROID 17-ALPHA-HYDROXYLASE_17,20 LYASE"/>
    <property type="match status" value="1"/>
</dbReference>
<name>A0ABM0GSN8_SACKO</name>
<dbReference type="InterPro" id="IPR017972">
    <property type="entry name" value="Cyt_P450_CS"/>
</dbReference>
<proteinExistence type="inferred from homology"/>
<dbReference type="Pfam" id="PF00067">
    <property type="entry name" value="p450"/>
    <property type="match status" value="1"/>
</dbReference>
<reference evidence="11" key="1">
    <citation type="submission" date="2025-08" db="UniProtKB">
        <authorList>
            <consortium name="RefSeq"/>
        </authorList>
    </citation>
    <scope>IDENTIFICATION</scope>
    <source>
        <tissue evidence="11">Testes</tissue>
    </source>
</reference>
<keyword evidence="5 7" id="KW-0408">Iron</keyword>
<dbReference type="PRINTS" id="PR00463">
    <property type="entry name" value="EP450I"/>
</dbReference>
<keyword evidence="8" id="KW-0472">Membrane</keyword>
<comment type="similarity">
    <text evidence="1 7">Belongs to the cytochrome P450 family.</text>
</comment>
<dbReference type="InterPro" id="IPR036396">
    <property type="entry name" value="Cyt_P450_sf"/>
</dbReference>
<dbReference type="Gene3D" id="1.10.10.60">
    <property type="entry name" value="Homeodomain-like"/>
    <property type="match status" value="1"/>
</dbReference>
<evidence type="ECO:0000256" key="4">
    <source>
        <dbReference type="ARBA" id="ARBA00023002"/>
    </source>
</evidence>
<evidence type="ECO:0000259" key="9">
    <source>
        <dbReference type="Pfam" id="PF13837"/>
    </source>
</evidence>
<protein>
    <submittedName>
        <fullName evidence="11">Steroid 17-alpha-hydroxylase/17,20 lyase-like</fullName>
    </submittedName>
</protein>
<dbReference type="PROSITE" id="PS00086">
    <property type="entry name" value="CYTOCHROME_P450"/>
    <property type="match status" value="1"/>
</dbReference>
<keyword evidence="8" id="KW-0812">Transmembrane</keyword>
<dbReference type="Proteomes" id="UP000694865">
    <property type="component" value="Unplaced"/>
</dbReference>
<keyword evidence="3 7" id="KW-0479">Metal-binding</keyword>